<dbReference type="EMBL" id="JAGKON010000013">
    <property type="protein sequence ID" value="MBQ0600916.1"/>
    <property type="molecule type" value="Genomic_DNA"/>
</dbReference>
<dbReference type="AlphaFoldDB" id="A0AAP2BIM3"/>
<sequence length="186" mass="21769">MRRAFSDKSAAVLSITDQDTGNLTKWFATTPQGHGLPDIPGVYRFRIPMEHFPDQKIEFLAFLRWRRHGMKNILFPTFEYFVDDELITIPEGTEWTHREPDDPEMLSHDSFPIIQKFAEITSSCPFCKNKPTLSGRKVDLETGDRYSTSLPYRFNQFWFTCCEWIAPAPRATIERLIDDWNDSIKL</sequence>
<evidence type="ECO:0000313" key="2">
    <source>
        <dbReference type="Proteomes" id="UP000673434"/>
    </source>
</evidence>
<protein>
    <submittedName>
        <fullName evidence="1">Uncharacterized protein</fullName>
    </submittedName>
</protein>
<evidence type="ECO:0000313" key="1">
    <source>
        <dbReference type="EMBL" id="MBQ0600916.1"/>
    </source>
</evidence>
<name>A0AAP2BIM3_KLEOX</name>
<reference evidence="1 2" key="1">
    <citation type="submission" date="2021-03" db="EMBL/GenBank/DDBJ databases">
        <authorList>
            <person name="Stanton E."/>
        </authorList>
    </citation>
    <scope>NUCLEOTIDE SEQUENCE [LARGE SCALE GENOMIC DNA]</scope>
    <source>
        <strain evidence="1 2">2020EL-00037</strain>
    </source>
</reference>
<organism evidence="1 2">
    <name type="scientific">Klebsiella oxytoca</name>
    <dbReference type="NCBI Taxonomy" id="571"/>
    <lineage>
        <taxon>Bacteria</taxon>
        <taxon>Pseudomonadati</taxon>
        <taxon>Pseudomonadota</taxon>
        <taxon>Gammaproteobacteria</taxon>
        <taxon>Enterobacterales</taxon>
        <taxon>Enterobacteriaceae</taxon>
        <taxon>Klebsiella/Raoultella group</taxon>
        <taxon>Klebsiella</taxon>
    </lineage>
</organism>
<accession>A0AAP2BIM3</accession>
<proteinExistence type="predicted"/>
<keyword evidence="2" id="KW-1185">Reference proteome</keyword>
<dbReference type="RefSeq" id="WP_210846317.1">
    <property type="nucleotide sequence ID" value="NZ_JAGKON010000013.1"/>
</dbReference>
<comment type="caution">
    <text evidence="1">The sequence shown here is derived from an EMBL/GenBank/DDBJ whole genome shotgun (WGS) entry which is preliminary data.</text>
</comment>
<gene>
    <name evidence="1" type="ORF">J7S78_14045</name>
</gene>
<dbReference type="Proteomes" id="UP000673434">
    <property type="component" value="Unassembled WGS sequence"/>
</dbReference>